<dbReference type="AlphaFoldDB" id="F8FCN7"/>
<keyword evidence="1" id="KW-0732">Signal</keyword>
<evidence type="ECO:0000313" key="2">
    <source>
        <dbReference type="EMBL" id="AEI46128.1"/>
    </source>
</evidence>
<dbReference type="Proteomes" id="UP000006620">
    <property type="component" value="Chromosome"/>
</dbReference>
<accession>F8FCN7</accession>
<feature type="chain" id="PRO_5003376793" description="Sporulation lipoprotein YhcN/YlaJ-like protein" evidence="1">
    <location>
        <begin position="22"/>
        <end position="129"/>
    </location>
</feature>
<organism evidence="2 3">
    <name type="scientific">Paenibacillus mucilaginosus (strain KNP414)</name>
    <dbReference type="NCBI Taxonomy" id="1036673"/>
    <lineage>
        <taxon>Bacteria</taxon>
        <taxon>Bacillati</taxon>
        <taxon>Bacillota</taxon>
        <taxon>Bacilli</taxon>
        <taxon>Bacillales</taxon>
        <taxon>Paenibacillaceae</taxon>
        <taxon>Paenibacillus</taxon>
    </lineage>
</organism>
<gene>
    <name evidence="2" type="ordered locus">KNP414_07642</name>
</gene>
<evidence type="ECO:0000256" key="1">
    <source>
        <dbReference type="SAM" id="SignalP"/>
    </source>
</evidence>
<reference evidence="2 3" key="2">
    <citation type="journal article" date="2013" name="Genome Announc.">
        <title>Genome Sequence of Growth-Improving Paenibacillus mucilaginosus Strain KNP414.</title>
        <authorList>
            <person name="Lu J.J."/>
            <person name="Wang J.F."/>
            <person name="Hu X.F."/>
        </authorList>
    </citation>
    <scope>NUCLEOTIDE SEQUENCE [LARGE SCALE GENOMIC DNA]</scope>
    <source>
        <strain evidence="2 3">KNP414</strain>
    </source>
</reference>
<dbReference type="EMBL" id="CP002869">
    <property type="protein sequence ID" value="AEI46128.1"/>
    <property type="molecule type" value="Genomic_DNA"/>
</dbReference>
<reference evidence="3" key="1">
    <citation type="submission" date="2011-06" db="EMBL/GenBank/DDBJ databases">
        <title>Complete genome sequence of Paenibacillus mucilaginosus KNP414.</title>
        <authorList>
            <person name="Wang J."/>
            <person name="Hu S."/>
            <person name="Hu X."/>
            <person name="Zhang B."/>
            <person name="Dong D."/>
            <person name="Zhang S."/>
            <person name="Zhao K."/>
            <person name="Wu D."/>
        </authorList>
    </citation>
    <scope>NUCLEOTIDE SEQUENCE [LARGE SCALE GENOMIC DNA]</scope>
    <source>
        <strain evidence="3">KNP414</strain>
    </source>
</reference>
<feature type="signal peptide" evidence="1">
    <location>
        <begin position="1"/>
        <end position="21"/>
    </location>
</feature>
<dbReference type="HOGENOM" id="CLU_1946664_0_0_9"/>
<evidence type="ECO:0008006" key="4">
    <source>
        <dbReference type="Google" id="ProtNLM"/>
    </source>
</evidence>
<name>F8FCN7_PAEMK</name>
<protein>
    <recommendedName>
        <fullName evidence="4">Sporulation lipoprotein YhcN/YlaJ-like protein</fullName>
    </recommendedName>
</protein>
<sequence length="129" mass="14652">MSRAVILVSLMAAMLVMPTAACQRQDTVQVKQHSRDGLLGITDTNPNNPMSRTYRHYPDDLRVMREAIVRRFPQVQDTRISLNGTMARVRLFVPAEMTAEEMDRLRQEAAGVLAYEAPRYEAEVDVTTK</sequence>
<evidence type="ECO:0000313" key="3">
    <source>
        <dbReference type="Proteomes" id="UP000006620"/>
    </source>
</evidence>
<dbReference type="KEGG" id="pms:KNP414_07642"/>
<dbReference type="PATRIC" id="fig|1036673.3.peg.7126"/>
<dbReference type="RefSeq" id="WP_013921275.1">
    <property type="nucleotide sequence ID" value="NC_015690.1"/>
</dbReference>
<proteinExistence type="predicted"/>